<evidence type="ECO:0000313" key="2">
    <source>
        <dbReference type="EMBL" id="KAA1077268.1"/>
    </source>
</evidence>
<feature type="compositionally biased region" description="Basic and acidic residues" evidence="1">
    <location>
        <begin position="1"/>
        <end position="24"/>
    </location>
</feature>
<dbReference type="EMBL" id="VSWC01000144">
    <property type="protein sequence ID" value="KAA1077268.1"/>
    <property type="molecule type" value="Genomic_DNA"/>
</dbReference>
<comment type="caution">
    <text evidence="2">The sequence shown here is derived from an EMBL/GenBank/DDBJ whole genome shotgun (WGS) entry which is preliminary data.</text>
</comment>
<evidence type="ECO:0000256" key="1">
    <source>
        <dbReference type="SAM" id="MobiDB-lite"/>
    </source>
</evidence>
<feature type="region of interest" description="Disordered" evidence="1">
    <location>
        <begin position="1"/>
        <end position="30"/>
    </location>
</feature>
<dbReference type="Proteomes" id="UP000324748">
    <property type="component" value="Unassembled WGS sequence"/>
</dbReference>
<protein>
    <submittedName>
        <fullName evidence="2">Uncharacterized protein</fullName>
    </submittedName>
</protein>
<accession>A0A5B0MLV8</accession>
<sequence>MLRDDRSSYGHRRGPDSPLRDPARAPRGSQAQLTGWINHRHANTIDSFDQLPPIIVLQRINPALELALSK</sequence>
<gene>
    <name evidence="2" type="ORF">PGT21_001363</name>
</gene>
<evidence type="ECO:0000313" key="3">
    <source>
        <dbReference type="Proteomes" id="UP000324748"/>
    </source>
</evidence>
<proteinExistence type="predicted"/>
<reference evidence="2 3" key="1">
    <citation type="submission" date="2019-05" db="EMBL/GenBank/DDBJ databases">
        <title>Emergence of the Ug99 lineage of the wheat stem rust pathogen through somatic hybridization.</title>
        <authorList>
            <person name="Li F."/>
            <person name="Upadhyaya N.M."/>
            <person name="Sperschneider J."/>
            <person name="Matny O."/>
            <person name="Nguyen-Phuc H."/>
            <person name="Mago R."/>
            <person name="Raley C."/>
            <person name="Miller M.E."/>
            <person name="Silverstein K.A.T."/>
            <person name="Henningsen E."/>
            <person name="Hirsch C.D."/>
            <person name="Visser B."/>
            <person name="Pretorius Z.A."/>
            <person name="Steffenson B.J."/>
            <person name="Schwessinger B."/>
            <person name="Dodds P.N."/>
            <person name="Figueroa M."/>
        </authorList>
    </citation>
    <scope>NUCLEOTIDE SEQUENCE [LARGE SCALE GENOMIC DNA]</scope>
    <source>
        <strain evidence="2">21-0</strain>
    </source>
</reference>
<dbReference type="AlphaFoldDB" id="A0A5B0MLV8"/>
<keyword evidence="3" id="KW-1185">Reference proteome</keyword>
<name>A0A5B0MLV8_PUCGR</name>
<organism evidence="2 3">
    <name type="scientific">Puccinia graminis f. sp. tritici</name>
    <dbReference type="NCBI Taxonomy" id="56615"/>
    <lineage>
        <taxon>Eukaryota</taxon>
        <taxon>Fungi</taxon>
        <taxon>Dikarya</taxon>
        <taxon>Basidiomycota</taxon>
        <taxon>Pucciniomycotina</taxon>
        <taxon>Pucciniomycetes</taxon>
        <taxon>Pucciniales</taxon>
        <taxon>Pucciniaceae</taxon>
        <taxon>Puccinia</taxon>
    </lineage>
</organism>